<dbReference type="PROSITE" id="PS50103">
    <property type="entry name" value="ZF_C3H1"/>
    <property type="match status" value="4"/>
</dbReference>
<feature type="domain" description="C3H1-type" evidence="6">
    <location>
        <begin position="206"/>
        <end position="234"/>
    </location>
</feature>
<proteinExistence type="predicted"/>
<name>A0A5K3FN67_MESCO</name>
<dbReference type="InterPro" id="IPR000571">
    <property type="entry name" value="Znf_CCCH"/>
</dbReference>
<dbReference type="GO" id="GO:0005634">
    <property type="term" value="C:nucleus"/>
    <property type="evidence" value="ECO:0007669"/>
    <property type="project" value="TreeGrafter"/>
</dbReference>
<evidence type="ECO:0000256" key="2">
    <source>
        <dbReference type="ARBA" id="ARBA00022771"/>
    </source>
</evidence>
<evidence type="ECO:0000259" key="6">
    <source>
        <dbReference type="PROSITE" id="PS50103"/>
    </source>
</evidence>
<feature type="compositionally biased region" description="Polar residues" evidence="5">
    <location>
        <begin position="106"/>
        <end position="117"/>
    </location>
</feature>
<dbReference type="SMART" id="SM00356">
    <property type="entry name" value="ZnF_C3H1"/>
    <property type="match status" value="4"/>
</dbReference>
<sequence>MSRRWTRVDSSKYVRSLSQSVYKFEKSKTAPNNHISRSHNQQPTRLLSSRFVWSHRGTSKYCLLESGCKQSTDPDRLAMCRLHEGPLARFQKSHFDGRRVIPSTPKPVNNTREQASCSDGAPGYSEQHVMSATTSTLRSRYKIRKKLVRAQGAMAYSFSSKNSRYNFKRQNQSKSEVSSLCGSPSHGRQFSPHRLIVKKAIATLRFQRTPLCSYYVKTGRCRSEKSCRFAHDANYLRLCPRFLQQTCTLGEIMCPLAHVLDPCRLPQCEFFSGGNCHRDSCPFLHVNYPKDAPICPNFARGRCELGRKCNKRHVWQLRKRRESSSKRKIVNFSDDEEAKSAFMSSPESPPSGSLRDVFPAPAFIPFVLDDSE</sequence>
<feature type="domain" description="C3H1-type" evidence="6">
    <location>
        <begin position="238"/>
        <end position="261"/>
    </location>
</feature>
<dbReference type="AlphaFoldDB" id="A0A5K3FN67"/>
<feature type="domain" description="C3H1-type" evidence="6">
    <location>
        <begin position="289"/>
        <end position="316"/>
    </location>
</feature>
<feature type="region of interest" description="Disordered" evidence="5">
    <location>
        <begin position="337"/>
        <end position="358"/>
    </location>
</feature>
<reference evidence="7" key="1">
    <citation type="submission" date="2019-11" db="UniProtKB">
        <authorList>
            <consortium name="WormBaseParasite"/>
        </authorList>
    </citation>
    <scope>IDENTIFICATION</scope>
</reference>
<evidence type="ECO:0000256" key="1">
    <source>
        <dbReference type="ARBA" id="ARBA00022723"/>
    </source>
</evidence>
<dbReference type="PANTHER" id="PTHR46156:SF1">
    <property type="entry name" value="ZINC FINGER CCCH DOMAIN-CONTAINING PROTEIN 3"/>
    <property type="match status" value="1"/>
</dbReference>
<evidence type="ECO:0000256" key="5">
    <source>
        <dbReference type="SAM" id="MobiDB-lite"/>
    </source>
</evidence>
<keyword evidence="1 4" id="KW-0479">Metal-binding</keyword>
<feature type="zinc finger region" description="C3H1-type" evidence="4">
    <location>
        <begin position="238"/>
        <end position="261"/>
    </location>
</feature>
<dbReference type="SUPFAM" id="SSF90229">
    <property type="entry name" value="CCCH zinc finger"/>
    <property type="match status" value="1"/>
</dbReference>
<feature type="region of interest" description="Disordered" evidence="5">
    <location>
        <begin position="98"/>
        <end position="125"/>
    </location>
</feature>
<organism evidence="7">
    <name type="scientific">Mesocestoides corti</name>
    <name type="common">Flatworm</name>
    <dbReference type="NCBI Taxonomy" id="53468"/>
    <lineage>
        <taxon>Eukaryota</taxon>
        <taxon>Metazoa</taxon>
        <taxon>Spiralia</taxon>
        <taxon>Lophotrochozoa</taxon>
        <taxon>Platyhelminthes</taxon>
        <taxon>Cestoda</taxon>
        <taxon>Eucestoda</taxon>
        <taxon>Cyclophyllidea</taxon>
        <taxon>Mesocestoididae</taxon>
        <taxon>Mesocestoides</taxon>
    </lineage>
</organism>
<keyword evidence="3 4" id="KW-0862">Zinc</keyword>
<dbReference type="Gene3D" id="4.10.1000.10">
    <property type="entry name" value="Zinc finger, CCCH-type"/>
    <property type="match status" value="2"/>
</dbReference>
<evidence type="ECO:0000256" key="4">
    <source>
        <dbReference type="PROSITE-ProRule" id="PRU00723"/>
    </source>
</evidence>
<feature type="zinc finger region" description="C3H1-type" evidence="4">
    <location>
        <begin position="262"/>
        <end position="288"/>
    </location>
</feature>
<protein>
    <submittedName>
        <fullName evidence="7">Zinc finger CCCH domain-containing protein 3</fullName>
    </submittedName>
</protein>
<dbReference type="WBParaSite" id="MCU_009982-RA">
    <property type="protein sequence ID" value="MCU_009982-RA"/>
    <property type="gene ID" value="MCU_009982"/>
</dbReference>
<dbReference type="GO" id="GO:0008270">
    <property type="term" value="F:zinc ion binding"/>
    <property type="evidence" value="ECO:0007669"/>
    <property type="project" value="UniProtKB-KW"/>
</dbReference>
<evidence type="ECO:0000313" key="7">
    <source>
        <dbReference type="WBParaSite" id="MCU_009982-RA"/>
    </source>
</evidence>
<dbReference type="InterPro" id="IPR036855">
    <property type="entry name" value="Znf_CCCH_sf"/>
</dbReference>
<feature type="zinc finger region" description="C3H1-type" evidence="4">
    <location>
        <begin position="206"/>
        <end position="234"/>
    </location>
</feature>
<dbReference type="PANTHER" id="PTHR46156">
    <property type="entry name" value="CCCH ZINGC FINGER"/>
    <property type="match status" value="1"/>
</dbReference>
<keyword evidence="2 4" id="KW-0863">Zinc-finger</keyword>
<dbReference type="Pfam" id="PF00642">
    <property type="entry name" value="zf-CCCH"/>
    <property type="match status" value="1"/>
</dbReference>
<feature type="zinc finger region" description="C3H1-type" evidence="4">
    <location>
        <begin position="289"/>
        <end position="316"/>
    </location>
</feature>
<accession>A0A5K3FN67</accession>
<feature type="domain" description="C3H1-type" evidence="6">
    <location>
        <begin position="262"/>
        <end position="288"/>
    </location>
</feature>
<evidence type="ECO:0000256" key="3">
    <source>
        <dbReference type="ARBA" id="ARBA00022833"/>
    </source>
</evidence>